<keyword evidence="6" id="KW-1185">Reference proteome</keyword>
<dbReference type="PANTHER" id="PTHR47893">
    <property type="entry name" value="REGULATORY PROTEIN PCHR"/>
    <property type="match status" value="1"/>
</dbReference>
<keyword evidence="3" id="KW-0804">Transcription</keyword>
<evidence type="ECO:0000256" key="1">
    <source>
        <dbReference type="ARBA" id="ARBA00023015"/>
    </source>
</evidence>
<dbReference type="Proteomes" id="UP001432995">
    <property type="component" value="Unassembled WGS sequence"/>
</dbReference>
<evidence type="ECO:0000259" key="4">
    <source>
        <dbReference type="PROSITE" id="PS01124"/>
    </source>
</evidence>
<dbReference type="Pfam" id="PF12833">
    <property type="entry name" value="HTH_18"/>
    <property type="match status" value="1"/>
</dbReference>
<dbReference type="Gene3D" id="1.10.10.60">
    <property type="entry name" value="Homeodomain-like"/>
    <property type="match status" value="1"/>
</dbReference>
<dbReference type="InterPro" id="IPR018060">
    <property type="entry name" value="HTH_AraC"/>
</dbReference>
<dbReference type="PANTHER" id="PTHR47893:SF1">
    <property type="entry name" value="REGULATORY PROTEIN PCHR"/>
    <property type="match status" value="1"/>
</dbReference>
<organism evidence="5 6">
    <name type="scientific">Methylobacterium brachiatum</name>
    <dbReference type="NCBI Taxonomy" id="269660"/>
    <lineage>
        <taxon>Bacteria</taxon>
        <taxon>Pseudomonadati</taxon>
        <taxon>Pseudomonadota</taxon>
        <taxon>Alphaproteobacteria</taxon>
        <taxon>Hyphomicrobiales</taxon>
        <taxon>Methylobacteriaceae</taxon>
        <taxon>Methylobacterium</taxon>
    </lineage>
</organism>
<dbReference type="InterPro" id="IPR009057">
    <property type="entry name" value="Homeodomain-like_sf"/>
</dbReference>
<protein>
    <submittedName>
        <fullName evidence="5">Helix-turn-helix transcriptional regulator</fullName>
    </submittedName>
</protein>
<dbReference type="EMBL" id="JBELQD010000013">
    <property type="protein sequence ID" value="MER2289241.1"/>
    <property type="molecule type" value="Genomic_DNA"/>
</dbReference>
<sequence length="243" mass="26963">MIVINLDGSTINYGPEDGRRLTIPAGAAIAFFCADDMRLTAAYQNGERSRLLVIQCCPSNLMDQYIAEQIDAHLTETTFKPLLATCRARMLAQELFAPNHSGLVGQWLAESCALELLARAVEDRGAADLPTTSSLHPRDVAKIHELRDKLLLNLDAEHHLTDLARDIGMSTSTLKSKFVAVTGQPVFKFLRDQRLKRARDGLQHEGWTVSQAAYYVGYRHPTNFATAYRKRFGMAPTASRTAS</sequence>
<keyword evidence="1" id="KW-0805">Transcription regulation</keyword>
<dbReference type="PROSITE" id="PS00041">
    <property type="entry name" value="HTH_ARAC_FAMILY_1"/>
    <property type="match status" value="1"/>
</dbReference>
<evidence type="ECO:0000256" key="3">
    <source>
        <dbReference type="ARBA" id="ARBA00023163"/>
    </source>
</evidence>
<dbReference type="InterPro" id="IPR018062">
    <property type="entry name" value="HTH_AraC-typ_CS"/>
</dbReference>
<feature type="domain" description="HTH araC/xylS-type" evidence="4">
    <location>
        <begin position="144"/>
        <end position="242"/>
    </location>
</feature>
<evidence type="ECO:0000313" key="5">
    <source>
        <dbReference type="EMBL" id="MER2289241.1"/>
    </source>
</evidence>
<accession>A0ABV1R3C0</accession>
<dbReference type="SUPFAM" id="SSF46689">
    <property type="entry name" value="Homeodomain-like"/>
    <property type="match status" value="1"/>
</dbReference>
<keyword evidence="2" id="KW-0238">DNA-binding</keyword>
<comment type="caution">
    <text evidence="5">The sequence shown here is derived from an EMBL/GenBank/DDBJ whole genome shotgun (WGS) entry which is preliminary data.</text>
</comment>
<evidence type="ECO:0000256" key="2">
    <source>
        <dbReference type="ARBA" id="ARBA00023125"/>
    </source>
</evidence>
<gene>
    <name evidence="5" type="ORF">ABS770_13305</name>
</gene>
<evidence type="ECO:0000313" key="6">
    <source>
        <dbReference type="Proteomes" id="UP001432995"/>
    </source>
</evidence>
<proteinExistence type="predicted"/>
<dbReference type="PROSITE" id="PS01124">
    <property type="entry name" value="HTH_ARAC_FAMILY_2"/>
    <property type="match status" value="1"/>
</dbReference>
<reference evidence="5" key="1">
    <citation type="submission" date="2024-06" db="EMBL/GenBank/DDBJ databases">
        <authorList>
            <person name="Campbell A.G."/>
        </authorList>
    </citation>
    <scope>NUCLEOTIDE SEQUENCE</scope>
    <source>
        <strain evidence="5">EM17</strain>
    </source>
</reference>
<dbReference type="InterPro" id="IPR053142">
    <property type="entry name" value="PchR_regulatory_protein"/>
</dbReference>
<name>A0ABV1R3C0_9HYPH</name>
<dbReference type="SMART" id="SM00342">
    <property type="entry name" value="HTH_ARAC"/>
    <property type="match status" value="1"/>
</dbReference>
<dbReference type="RefSeq" id="WP_350378556.1">
    <property type="nucleotide sequence ID" value="NZ_JBELQD010000013.1"/>
</dbReference>